<dbReference type="InterPro" id="IPR000477">
    <property type="entry name" value="RT_dom"/>
</dbReference>
<dbReference type="GeneID" id="134291232"/>
<dbReference type="PANTHER" id="PTHR47331">
    <property type="entry name" value="PHD-TYPE DOMAIN-CONTAINING PROTEIN"/>
    <property type="match status" value="1"/>
</dbReference>
<evidence type="ECO:0000256" key="3">
    <source>
        <dbReference type="ARBA" id="ARBA00022833"/>
    </source>
</evidence>
<evidence type="ECO:0000259" key="7">
    <source>
        <dbReference type="PROSITE" id="PS50016"/>
    </source>
</evidence>
<dbReference type="InterPro" id="IPR013083">
    <property type="entry name" value="Znf_RING/FYVE/PHD"/>
</dbReference>
<dbReference type="SUPFAM" id="SSF57903">
    <property type="entry name" value="FYVE/PHD zinc finger"/>
    <property type="match status" value="1"/>
</dbReference>
<dbReference type="Gene3D" id="3.30.420.10">
    <property type="entry name" value="Ribonuclease H-like superfamily/Ribonuclease H"/>
    <property type="match status" value="1"/>
</dbReference>
<dbReference type="Gene3D" id="3.30.70.270">
    <property type="match status" value="1"/>
</dbReference>
<dbReference type="Proteomes" id="UP000069940">
    <property type="component" value="Unassembled WGS sequence"/>
</dbReference>
<dbReference type="InterPro" id="IPR043502">
    <property type="entry name" value="DNA/RNA_pol_sf"/>
</dbReference>
<dbReference type="EnsemblMetazoa" id="AALFPA23_002125.R1790">
    <property type="protein sequence ID" value="AALFPA23_002125.P1790"/>
    <property type="gene ID" value="AALFPA23_002125"/>
</dbReference>
<dbReference type="PROSITE" id="PS50016">
    <property type="entry name" value="ZF_PHD_2"/>
    <property type="match status" value="1"/>
</dbReference>
<dbReference type="Gene3D" id="3.30.40.10">
    <property type="entry name" value="Zinc/RING finger domain, C3HC4 (zinc finger)"/>
    <property type="match status" value="1"/>
</dbReference>
<dbReference type="InterPro" id="IPR019786">
    <property type="entry name" value="Zinc_finger_PHD-type_CS"/>
</dbReference>
<reference evidence="9" key="1">
    <citation type="journal article" date="2015" name="Proc. Natl. Acad. Sci. U.S.A.">
        <title>Genome sequence of the Asian Tiger mosquito, Aedes albopictus, reveals insights into its biology, genetics, and evolution.</title>
        <authorList>
            <person name="Chen X.G."/>
            <person name="Jiang X."/>
            <person name="Gu J."/>
            <person name="Xu M."/>
            <person name="Wu Y."/>
            <person name="Deng Y."/>
            <person name="Zhang C."/>
            <person name="Bonizzoni M."/>
            <person name="Dermauw W."/>
            <person name="Vontas J."/>
            <person name="Armbruster P."/>
            <person name="Huang X."/>
            <person name="Yang Y."/>
            <person name="Zhang H."/>
            <person name="He W."/>
            <person name="Peng H."/>
            <person name="Liu Y."/>
            <person name="Wu K."/>
            <person name="Chen J."/>
            <person name="Lirakis M."/>
            <person name="Topalis P."/>
            <person name="Van Leeuwen T."/>
            <person name="Hall A.B."/>
            <person name="Jiang X."/>
            <person name="Thorpe C."/>
            <person name="Mueller R.L."/>
            <person name="Sun C."/>
            <person name="Waterhouse R.M."/>
            <person name="Yan G."/>
            <person name="Tu Z.J."/>
            <person name="Fang X."/>
            <person name="James A.A."/>
        </authorList>
    </citation>
    <scope>NUCLEOTIDE SEQUENCE [LARGE SCALE GENOMIC DNA]</scope>
    <source>
        <strain evidence="9">Foshan</strain>
    </source>
</reference>
<dbReference type="InterPro" id="IPR005312">
    <property type="entry name" value="DUF1759"/>
</dbReference>
<dbReference type="InterPro" id="IPR011011">
    <property type="entry name" value="Znf_FYVE_PHD"/>
</dbReference>
<keyword evidence="3" id="KW-0862">Zinc</keyword>
<dbReference type="InterPro" id="IPR001965">
    <property type="entry name" value="Znf_PHD"/>
</dbReference>
<evidence type="ECO:0000256" key="5">
    <source>
        <dbReference type="SAM" id="Coils"/>
    </source>
</evidence>
<evidence type="ECO:0000313" key="8">
    <source>
        <dbReference type="EnsemblMetazoa" id="AALFPA23_002125.P1790"/>
    </source>
</evidence>
<dbReference type="PROSITE" id="PS01359">
    <property type="entry name" value="ZF_PHD_1"/>
    <property type="match status" value="1"/>
</dbReference>
<keyword evidence="5" id="KW-0175">Coiled coil</keyword>
<accession>A0ABM1XRE9</accession>
<dbReference type="InterPro" id="IPR036397">
    <property type="entry name" value="RNaseH_sf"/>
</dbReference>
<dbReference type="Gene3D" id="3.10.10.10">
    <property type="entry name" value="HIV Type 1 Reverse Transcriptase, subunit A, domain 1"/>
    <property type="match status" value="1"/>
</dbReference>
<evidence type="ECO:0000313" key="9">
    <source>
        <dbReference type="Proteomes" id="UP000069940"/>
    </source>
</evidence>
<dbReference type="InterPro" id="IPR008042">
    <property type="entry name" value="Retrotrans_Pao"/>
</dbReference>
<name>A0ABM1XRE9_AEDAL</name>
<keyword evidence="9" id="KW-1185">Reference proteome</keyword>
<dbReference type="SUPFAM" id="SSF56672">
    <property type="entry name" value="DNA/RNA polymerases"/>
    <property type="match status" value="1"/>
</dbReference>
<dbReference type="SMART" id="SM00249">
    <property type="entry name" value="PHD"/>
    <property type="match status" value="1"/>
</dbReference>
<sequence length="1681" mass="189478">MSTGNRGGFQRPGNAPSTEEHNCVSCDRPDSFDDLVQCDECDSWWHMQCASVTPSIAERDWICNNCQKHGQKFQSAASGSQATSASSRAARIDLKLQQLEEQRSIEKRELEAEKRFLQQKYELLQSKLDEEEDDRSVRSRLSRHTSMQQVTQWLTDPANQAEDAGGTHLRGQAASPRTLRYEAHTHKQSLPSVCKQLPSSVINQQQQTTDTISKTGPTELELPIQRARKPNAISPENVVPVLRQRRAVVGNDPAFLPRIEPVEPGEPHGVVPVLRQQEVVGSTDAALFPPVQSGKPHIYPTTADVVQSEYYHPLQRMTSQFENINFQNSPPIGLVSRDAPIVEHSVLTPSQLAARQVLPRDLPAFYGDPADWPIFISSYNNSTAACGFSNVENLARLQRCLKGSAYESVKSRLLLPESVPQVLTTLQLLYGRPELLVHVLLDKVRTVPAPKAERLDTLIDFGLAVQSLCDHLEAAKQEAHLSNPSLLMELVEKLPAHVKLEWAGYMQQCQVVDLKTFGNFMSNVVVSASKVTLYSGAFRNSASEKSKPRSRASINAHSSEGQLDQEQERGCYVCKVPGHRVSECEVFGSYSVDERWKAIQTNGLCRSCLNAHGRRSCRSASVCGINGCEYRHNRLLHANKSAAAVTTPSALAENHTHLQAKQQLLFRIVPVTLYGPRATVDTYAFLDDGSSLTLIEDSLVEQLGMEGRNEPLCLRWTGNMTRVESNSRVVQLVISGAAGKKFQVDDVQTVKELALPRQDLDVDKIAAQFQHLRGVPVSSYQNAVPRLLVGVNNLHLSVPLKTKEGKFGEPVAVKTRLGWCVFGGKGCPASTQSMNYHSCECEGSKTLNETVKSYFTMEDTGVHPIPESREDKRAKQILKATAKRIGNKFEVGLLWKFDGAEFPDTFGMAFRRLECLERRMSKDPKLHESLHRQIKEYQSKGYAHRASDLELKNMDPRRVWYLPLGVVINPRKPGKIRIIWDAAATVEGVSLNSFLLKGPDQLTELPAVFARFRQFSVAVVADLREMFHQIQLRSIDKPSHCFLWRSNPSNPPEVYLMDVVIFGSSCAPAIAQYIKNTNAEEFAEQYPRAVTGIVKNHYVDDFLDSFDSEDEAVRVSEEVKMIHEKGGFQLRNWLSNSETVIHKIGDPQNCGEKLLIADKHDRFERVLGMLWSTKGDVLSFPVTMKDEIQVILDNGTKPTKRQMLKCMMVFFDPLGLLSVFSIHGKIMFHDAWRSGIQWDEEVSDQLWEDWRVWTSFFSSVWSLTIPRCYFPGALNSTYENLELHIFVDASEVAYSAVAYFRVVGSDGVPVCALVAAKAKVAPLKPLSIPRMELQAAVLGTRLMRFVTASHTVLVKKTFLWSDSSTVLAWIRADHRRYKQYVAYRIGEVLTASNTEDWRWVPGHVNPADAATKWGSGLELKLKPSSEWFTGPKFLRKPENQWPQQPGVIPATIEDLRPCHVHHSFAIPEPVLDFERFSKWKRMVRTMAYVHRFFDNLKRRRDNRALEKGHLGQSELQRGESSIIRMVQWKEYPDEMIILTENQLYPDRQPQPIAKDSKIYNISPFLDNSGVLRIDGRIGAAPSVSADVKFPVIMPKKHRATQLLIEACHGDFQHGNTETVVNELRQRYHISQLRTVARQVARNCQWCKVQKSKPQVPRMAPLPMARLASFTKPFTYVGLDFG</sequence>
<feature type="region of interest" description="Disordered" evidence="6">
    <location>
        <begin position="1"/>
        <end position="22"/>
    </location>
</feature>
<dbReference type="InterPro" id="IPR019787">
    <property type="entry name" value="Znf_PHD-finger"/>
</dbReference>
<dbReference type="Pfam" id="PF00078">
    <property type="entry name" value="RVT_1"/>
    <property type="match status" value="1"/>
</dbReference>
<dbReference type="InterPro" id="IPR043128">
    <property type="entry name" value="Rev_trsase/Diguanyl_cyclase"/>
</dbReference>
<keyword evidence="2 4" id="KW-0863">Zinc-finger</keyword>
<evidence type="ECO:0000256" key="1">
    <source>
        <dbReference type="ARBA" id="ARBA00022723"/>
    </source>
</evidence>
<dbReference type="Pfam" id="PF03564">
    <property type="entry name" value="DUF1759"/>
    <property type="match status" value="1"/>
</dbReference>
<organism evidence="8 9">
    <name type="scientific">Aedes albopictus</name>
    <name type="common">Asian tiger mosquito</name>
    <name type="synonym">Stegomyia albopicta</name>
    <dbReference type="NCBI Taxonomy" id="7160"/>
    <lineage>
        <taxon>Eukaryota</taxon>
        <taxon>Metazoa</taxon>
        <taxon>Ecdysozoa</taxon>
        <taxon>Arthropoda</taxon>
        <taxon>Hexapoda</taxon>
        <taxon>Insecta</taxon>
        <taxon>Pterygota</taxon>
        <taxon>Neoptera</taxon>
        <taxon>Endopterygota</taxon>
        <taxon>Diptera</taxon>
        <taxon>Nematocera</taxon>
        <taxon>Culicoidea</taxon>
        <taxon>Culicidae</taxon>
        <taxon>Culicinae</taxon>
        <taxon>Aedini</taxon>
        <taxon>Aedes</taxon>
        <taxon>Stegomyia</taxon>
    </lineage>
</organism>
<reference evidence="8" key="2">
    <citation type="submission" date="2025-05" db="UniProtKB">
        <authorList>
            <consortium name="EnsemblMetazoa"/>
        </authorList>
    </citation>
    <scope>IDENTIFICATION</scope>
    <source>
        <strain evidence="8">Foshan</strain>
    </source>
</reference>
<evidence type="ECO:0000256" key="4">
    <source>
        <dbReference type="PROSITE-ProRule" id="PRU00146"/>
    </source>
</evidence>
<protein>
    <recommendedName>
        <fullName evidence="7">PHD-type domain-containing protein</fullName>
    </recommendedName>
</protein>
<feature type="domain" description="PHD-type" evidence="7">
    <location>
        <begin position="20"/>
        <end position="69"/>
    </location>
</feature>
<evidence type="ECO:0000256" key="6">
    <source>
        <dbReference type="SAM" id="MobiDB-lite"/>
    </source>
</evidence>
<keyword evidence="1" id="KW-0479">Metal-binding</keyword>
<dbReference type="Pfam" id="PF00628">
    <property type="entry name" value="PHD"/>
    <property type="match status" value="1"/>
</dbReference>
<feature type="coiled-coil region" evidence="5">
    <location>
        <begin position="82"/>
        <end position="134"/>
    </location>
</feature>
<evidence type="ECO:0000256" key="2">
    <source>
        <dbReference type="ARBA" id="ARBA00022771"/>
    </source>
</evidence>
<dbReference type="PANTHER" id="PTHR47331:SF1">
    <property type="entry name" value="GAG-LIKE PROTEIN"/>
    <property type="match status" value="1"/>
</dbReference>
<proteinExistence type="predicted"/>
<dbReference type="Pfam" id="PF05380">
    <property type="entry name" value="Peptidase_A17"/>
    <property type="match status" value="1"/>
</dbReference>
<dbReference type="RefSeq" id="XP_062714718.1">
    <property type="nucleotide sequence ID" value="XM_062858734.1"/>
</dbReference>